<gene>
    <name evidence="2" type="ORF">MAGMO_3330</name>
</gene>
<dbReference type="Gene3D" id="3.40.50.150">
    <property type="entry name" value="Vaccinia Virus protein VP39"/>
    <property type="match status" value="1"/>
</dbReference>
<dbReference type="Gene3D" id="3.40.50.720">
    <property type="entry name" value="NAD(P)-binding Rossmann-like Domain"/>
    <property type="match status" value="1"/>
</dbReference>
<dbReference type="Pfam" id="PF08484">
    <property type="entry name" value="Methyltransf_14"/>
    <property type="match status" value="1"/>
</dbReference>
<organism evidence="2">
    <name type="scientific">Magnetococcus massalia (strain MO-1)</name>
    <dbReference type="NCBI Taxonomy" id="451514"/>
    <lineage>
        <taxon>Bacteria</taxon>
        <taxon>Pseudomonadati</taxon>
        <taxon>Pseudomonadota</taxon>
        <taxon>Magnetococcia</taxon>
        <taxon>Magnetococcales</taxon>
        <taxon>Magnetococcaceae</taxon>
        <taxon>Magnetococcus</taxon>
    </lineage>
</organism>
<protein>
    <recommendedName>
        <fullName evidence="1">C-methyltransferase domain-containing protein</fullName>
    </recommendedName>
</protein>
<dbReference type="Pfam" id="PF13489">
    <property type="entry name" value="Methyltransf_23"/>
    <property type="match status" value="1"/>
</dbReference>
<dbReference type="AlphaFoldDB" id="A0A1S7LMX1"/>
<evidence type="ECO:0000313" key="2">
    <source>
        <dbReference type="EMBL" id="CRH07467.1"/>
    </source>
</evidence>
<evidence type="ECO:0000259" key="1">
    <source>
        <dbReference type="Pfam" id="PF08484"/>
    </source>
</evidence>
<reference evidence="2" key="1">
    <citation type="submission" date="2015-04" db="EMBL/GenBank/DDBJ databases">
        <authorList>
            <person name="Syromyatnikov M.Y."/>
            <person name="Popov V.N."/>
        </authorList>
    </citation>
    <scope>NUCLEOTIDE SEQUENCE</scope>
    <source>
        <strain evidence="2">MO-1</strain>
    </source>
</reference>
<feature type="domain" description="C-methyltransferase" evidence="1">
    <location>
        <begin position="255"/>
        <end position="379"/>
    </location>
</feature>
<name>A0A1S7LMX1_MAGMO</name>
<sequence length="393" mass="44492">MKNHCPSCQSDLLKTVFTHSGIPTNSCLLFDSAQEARQVSRGDFALHVCCRCGLYFNAAFDEALCRYNGHYEETQSYSPTFRRYMESITKDLIQRHDLRHKKVLEIGCGKGEFLASLCERGENWGTGYDPSFRQDRHPSPHAERLDFRAEYFTTGSKREPWDLIINRMTLEHVPDIAGFFAMVKATMQDHPAALCYTQVPNSIQLITQGLVCDMLYEHCNYFTQSALSSALQQAGFAPGQTQISFGNQHLAIEARVGQIAACNAADSSEQIEAQAAQFSQRLSRHIERWNHRLETFRKQQQRVIIWGSGSKATAFLDYHHWQEELIAVVDINPNRHASYMAGSGHPIIAPQQLIGDSPYASPDVVIIMNPNYRTEIQEMLLQLGLMPTLLTLT</sequence>
<accession>A0A1S7LMX1</accession>
<dbReference type="CDD" id="cd02440">
    <property type="entry name" value="AdoMet_MTases"/>
    <property type="match status" value="1"/>
</dbReference>
<dbReference type="InterPro" id="IPR013691">
    <property type="entry name" value="MeTrfase_14"/>
</dbReference>
<dbReference type="PANTHER" id="PTHR43861">
    <property type="entry name" value="TRANS-ACONITATE 2-METHYLTRANSFERASE-RELATED"/>
    <property type="match status" value="1"/>
</dbReference>
<dbReference type="InterPro" id="IPR029063">
    <property type="entry name" value="SAM-dependent_MTases_sf"/>
</dbReference>
<dbReference type="SUPFAM" id="SSF53335">
    <property type="entry name" value="S-adenosyl-L-methionine-dependent methyltransferases"/>
    <property type="match status" value="1"/>
</dbReference>
<dbReference type="EMBL" id="LO017727">
    <property type="protein sequence ID" value="CRH07467.1"/>
    <property type="molecule type" value="Genomic_DNA"/>
</dbReference>
<proteinExistence type="predicted"/>